<dbReference type="AlphaFoldDB" id="A0A0M6WAG9"/>
<keyword evidence="2" id="KW-1185">Reference proteome</keyword>
<name>A0A0M6WAG9_9FIRM</name>
<dbReference type="InterPro" id="IPR037010">
    <property type="entry name" value="VitB12-dep_Met_synth_activ_sf"/>
</dbReference>
<protein>
    <recommendedName>
        <fullName evidence="3">Vitamin B12 dependent methionine synthase, activation domain</fullName>
    </recommendedName>
</protein>
<dbReference type="RefSeq" id="WP_055066716.1">
    <property type="nucleotide sequence ID" value="NZ_CP173697.1"/>
</dbReference>
<evidence type="ECO:0000313" key="2">
    <source>
        <dbReference type="Proteomes" id="UP000049979"/>
    </source>
</evidence>
<dbReference type="GO" id="GO:0008705">
    <property type="term" value="F:methionine synthase activity"/>
    <property type="evidence" value="ECO:0007669"/>
    <property type="project" value="InterPro"/>
</dbReference>
<dbReference type="OrthoDB" id="2060550at2"/>
<dbReference type="EMBL" id="CVRR01000003">
    <property type="protein sequence ID" value="CRL31863.1"/>
    <property type="molecule type" value="Genomic_DNA"/>
</dbReference>
<organism evidence="1 2">
    <name type="scientific">Roseburia faecis</name>
    <dbReference type="NCBI Taxonomy" id="301302"/>
    <lineage>
        <taxon>Bacteria</taxon>
        <taxon>Bacillati</taxon>
        <taxon>Bacillota</taxon>
        <taxon>Clostridia</taxon>
        <taxon>Lachnospirales</taxon>
        <taxon>Lachnospiraceae</taxon>
        <taxon>Roseburia</taxon>
    </lineage>
</organism>
<evidence type="ECO:0000313" key="1">
    <source>
        <dbReference type="EMBL" id="CRL31863.1"/>
    </source>
</evidence>
<dbReference type="Proteomes" id="UP000049979">
    <property type="component" value="Unassembled WGS sequence"/>
</dbReference>
<gene>
    <name evidence="1" type="ORF">M72_18921</name>
</gene>
<dbReference type="STRING" id="301302.ERS852420_01812"/>
<reference evidence="2" key="1">
    <citation type="submission" date="2015-05" db="EMBL/GenBank/DDBJ databases">
        <authorList>
            <consortium name="Pathogen Informatics"/>
        </authorList>
    </citation>
    <scope>NUCLEOTIDE SEQUENCE [LARGE SCALE GENOMIC DNA]</scope>
    <source>
        <strain evidence="2">M72</strain>
    </source>
</reference>
<dbReference type="SUPFAM" id="SSF56507">
    <property type="entry name" value="Methionine synthase activation domain-like"/>
    <property type="match status" value="1"/>
</dbReference>
<sequence>MKCKLTPGLSSGDWNEFCSRFHFPPDDLPHIQAIYTALLPLVESYAYYSLDQDLDGVSLPHYAYGFVTLGNGVDELSELYLNHEQIQEAYIVDCISLMLLSKAYEEFAHVVERQSRLYLAELSFLGDTYSLDLLPQIYGRLAPDGIQLTEGQMLRPLKTATLILHLDTTTHANLKQLCNTCATCRNFSCPSRKVTAPHLPHTYGAMQIFHTK</sequence>
<proteinExistence type="predicted"/>
<evidence type="ECO:0008006" key="3">
    <source>
        <dbReference type="Google" id="ProtNLM"/>
    </source>
</evidence>
<accession>A0A0M6WAG9</accession>